<keyword evidence="4 9" id="KW-0067">ATP-binding</keyword>
<dbReference type="Gene3D" id="3.40.50.300">
    <property type="entry name" value="P-loop containing nucleotide triphosphate hydrolases"/>
    <property type="match status" value="1"/>
</dbReference>
<dbReference type="RefSeq" id="WP_093841339.1">
    <property type="nucleotide sequence ID" value="NZ_FOLM01000022.1"/>
</dbReference>
<dbReference type="Proteomes" id="UP000199207">
    <property type="component" value="Unassembled WGS sequence"/>
</dbReference>
<dbReference type="GO" id="GO:0006310">
    <property type="term" value="P:DNA recombination"/>
    <property type="evidence" value="ECO:0007669"/>
    <property type="project" value="UniProtKB-UniRule"/>
</dbReference>
<keyword evidence="5 9" id="KW-0238">DNA-binding</keyword>
<dbReference type="EMBL" id="FOLM01000022">
    <property type="protein sequence ID" value="SFD64155.1"/>
    <property type="molecule type" value="Genomic_DNA"/>
</dbReference>
<dbReference type="FunFam" id="3.40.50.300:FF:000087">
    <property type="entry name" value="Recombinase RecA"/>
    <property type="match status" value="1"/>
</dbReference>
<evidence type="ECO:0000256" key="7">
    <source>
        <dbReference type="ARBA" id="ARBA00023236"/>
    </source>
</evidence>
<dbReference type="GO" id="GO:0003697">
    <property type="term" value="F:single-stranded DNA binding"/>
    <property type="evidence" value="ECO:0007669"/>
    <property type="project" value="UniProtKB-UniRule"/>
</dbReference>
<reference evidence="15 16" key="1">
    <citation type="submission" date="2016-10" db="EMBL/GenBank/DDBJ databases">
        <authorList>
            <person name="de Groot N.N."/>
        </authorList>
    </citation>
    <scope>NUCLEOTIDE SEQUENCE [LARGE SCALE GENOMIC DNA]</scope>
    <source>
        <strain evidence="15 16">CGMCC 4.5739</strain>
    </source>
</reference>
<evidence type="ECO:0000256" key="6">
    <source>
        <dbReference type="ARBA" id="ARBA00023172"/>
    </source>
</evidence>
<dbReference type="SUPFAM" id="SSF54752">
    <property type="entry name" value="RecA protein, C-terminal domain"/>
    <property type="match status" value="1"/>
</dbReference>
<dbReference type="GO" id="GO:0005829">
    <property type="term" value="C:cytosol"/>
    <property type="evidence" value="ECO:0007669"/>
    <property type="project" value="TreeGrafter"/>
</dbReference>
<dbReference type="GO" id="GO:0140664">
    <property type="term" value="F:ATP-dependent DNA damage sensor activity"/>
    <property type="evidence" value="ECO:0007669"/>
    <property type="project" value="InterPro"/>
</dbReference>
<dbReference type="GO" id="GO:0006281">
    <property type="term" value="P:DNA repair"/>
    <property type="evidence" value="ECO:0007669"/>
    <property type="project" value="UniProtKB-UniRule"/>
</dbReference>
<dbReference type="HAMAP" id="MF_00268">
    <property type="entry name" value="RecA"/>
    <property type="match status" value="1"/>
</dbReference>
<dbReference type="PANTHER" id="PTHR45900:SF1">
    <property type="entry name" value="MITOCHONDRIAL DNA REPAIR PROTEIN RECA HOMOLOG-RELATED"/>
    <property type="match status" value="1"/>
</dbReference>
<dbReference type="Pfam" id="PF21096">
    <property type="entry name" value="RecA_C"/>
    <property type="match status" value="1"/>
</dbReference>
<dbReference type="PROSITE" id="PS50163">
    <property type="entry name" value="RECA_3"/>
    <property type="match status" value="1"/>
</dbReference>
<keyword evidence="9" id="KW-0963">Cytoplasm</keyword>
<evidence type="ECO:0000256" key="10">
    <source>
        <dbReference type="RuleBase" id="RU000526"/>
    </source>
</evidence>
<dbReference type="Pfam" id="PF00154">
    <property type="entry name" value="RecA_N"/>
    <property type="match status" value="1"/>
</dbReference>
<dbReference type="PRINTS" id="PR00142">
    <property type="entry name" value="RECA"/>
</dbReference>
<dbReference type="GO" id="GO:0003684">
    <property type="term" value="F:damaged DNA binding"/>
    <property type="evidence" value="ECO:0007669"/>
    <property type="project" value="UniProtKB-UniRule"/>
</dbReference>
<keyword evidence="9 11" id="KW-0227">DNA damage</keyword>
<dbReference type="InterPro" id="IPR020588">
    <property type="entry name" value="RecA_ATP-bd"/>
</dbReference>
<dbReference type="GO" id="GO:0009432">
    <property type="term" value="P:SOS response"/>
    <property type="evidence" value="ECO:0007669"/>
    <property type="project" value="UniProtKB-UniRule"/>
</dbReference>
<dbReference type="SMART" id="SM00382">
    <property type="entry name" value="AAA"/>
    <property type="match status" value="1"/>
</dbReference>
<dbReference type="InterPro" id="IPR027417">
    <property type="entry name" value="P-loop_NTPase"/>
</dbReference>
<dbReference type="PROSITE" id="PS50162">
    <property type="entry name" value="RECA_2"/>
    <property type="match status" value="1"/>
</dbReference>
<feature type="region of interest" description="Disordered" evidence="12">
    <location>
        <begin position="324"/>
        <end position="351"/>
    </location>
</feature>
<sequence length="377" mass="39781">MAGTDREKALDAALAQIERQFGKGAVMRMGERTQEPIEIIPTGSTALDIALGVGGLPRGRVVEIYGPESSGKTTLALHAVANAQKNGGTVAFVDAEHAMDPEYAKKLGVDVDQLILSQPDNGEQALEITDMLIRSGALDLIVIDSVAALVPRAEIEGEMGDSHVGLQARLMSQALRKITGALSQAKTTAIFINQLREKVGVMFGSPETTTGGRALKFYASVRLDVRRIETLKDGTDAVGNRTRVKVVKNKVAPPFKQAEFDILYGVGISREGGLIDMGVEHGFIRKSGAWYTYEGDQLGQGKENARNFLRDNPDLANEIEKKIKEKLGVGPKPQAPEPEPGADAAGGEAAATVPAPVAAAPAAKAPRTAKAAAAAKS</sequence>
<dbReference type="InterPro" id="IPR020584">
    <property type="entry name" value="DNA_recomb/repair_RecA_CS"/>
</dbReference>
<protein>
    <recommendedName>
        <fullName evidence="2 9">Protein RecA</fullName>
    </recommendedName>
    <alternativeName>
        <fullName evidence="8 9">Recombinase A</fullName>
    </alternativeName>
</protein>
<organism evidence="15 16">
    <name type="scientific">Streptomyces aidingensis</name>
    <dbReference type="NCBI Taxonomy" id="910347"/>
    <lineage>
        <taxon>Bacteria</taxon>
        <taxon>Bacillati</taxon>
        <taxon>Actinomycetota</taxon>
        <taxon>Actinomycetes</taxon>
        <taxon>Kitasatosporales</taxon>
        <taxon>Streptomycetaceae</taxon>
        <taxon>Streptomyces</taxon>
    </lineage>
</organism>
<feature type="domain" description="RecA family profile 1" evidence="13">
    <location>
        <begin position="36"/>
        <end position="195"/>
    </location>
</feature>
<evidence type="ECO:0000256" key="3">
    <source>
        <dbReference type="ARBA" id="ARBA00022741"/>
    </source>
</evidence>
<evidence type="ECO:0000256" key="4">
    <source>
        <dbReference type="ARBA" id="ARBA00022840"/>
    </source>
</evidence>
<dbReference type="InterPro" id="IPR049428">
    <property type="entry name" value="RecA-like_N"/>
</dbReference>
<dbReference type="InterPro" id="IPR020587">
    <property type="entry name" value="RecA_monomer-monomer_interface"/>
</dbReference>
<dbReference type="InterPro" id="IPR003593">
    <property type="entry name" value="AAA+_ATPase"/>
</dbReference>
<dbReference type="PROSITE" id="PS00321">
    <property type="entry name" value="RECA_1"/>
    <property type="match status" value="1"/>
</dbReference>
<evidence type="ECO:0000256" key="5">
    <source>
        <dbReference type="ARBA" id="ARBA00023125"/>
    </source>
</evidence>
<dbReference type="GO" id="GO:0005524">
    <property type="term" value="F:ATP binding"/>
    <property type="evidence" value="ECO:0007669"/>
    <property type="project" value="UniProtKB-UniRule"/>
</dbReference>
<evidence type="ECO:0000313" key="15">
    <source>
        <dbReference type="EMBL" id="SFD64155.1"/>
    </source>
</evidence>
<dbReference type="OrthoDB" id="9776733at2"/>
<evidence type="ECO:0000256" key="2">
    <source>
        <dbReference type="ARBA" id="ARBA00015553"/>
    </source>
</evidence>
<dbReference type="SUPFAM" id="SSF52540">
    <property type="entry name" value="P-loop containing nucleoside triphosphate hydrolases"/>
    <property type="match status" value="1"/>
</dbReference>
<comment type="similarity">
    <text evidence="1 9 11">Belongs to the RecA family.</text>
</comment>
<dbReference type="InterPro" id="IPR049261">
    <property type="entry name" value="RecA-like_C"/>
</dbReference>
<dbReference type="STRING" id="910347.SAMN05421773_12217"/>
<keyword evidence="3 9" id="KW-0547">Nucleotide-binding</keyword>
<keyword evidence="9 10" id="KW-0234">DNA repair</keyword>
<accession>A0A1I1U0G2</accession>
<evidence type="ECO:0000256" key="8">
    <source>
        <dbReference type="ARBA" id="ARBA00033319"/>
    </source>
</evidence>
<feature type="region of interest" description="Disordered" evidence="12">
    <location>
        <begin position="358"/>
        <end position="377"/>
    </location>
</feature>
<dbReference type="AlphaFoldDB" id="A0A1I1U0G2"/>
<keyword evidence="16" id="KW-1185">Reference proteome</keyword>
<evidence type="ECO:0000256" key="9">
    <source>
        <dbReference type="HAMAP-Rule" id="MF_00268"/>
    </source>
</evidence>
<dbReference type="PANTHER" id="PTHR45900">
    <property type="entry name" value="RECA"/>
    <property type="match status" value="1"/>
</dbReference>
<keyword evidence="7 9" id="KW-0742">SOS response</keyword>
<evidence type="ECO:0000256" key="1">
    <source>
        <dbReference type="ARBA" id="ARBA00009391"/>
    </source>
</evidence>
<evidence type="ECO:0000256" key="11">
    <source>
        <dbReference type="RuleBase" id="RU004527"/>
    </source>
</evidence>
<feature type="binding site" evidence="9">
    <location>
        <begin position="66"/>
        <end position="73"/>
    </location>
    <ligand>
        <name>ATP</name>
        <dbReference type="ChEBI" id="CHEBI:30616"/>
    </ligand>
</feature>
<keyword evidence="6 9" id="KW-0233">DNA recombination</keyword>
<feature type="domain" description="RecA family profile 2" evidence="14">
    <location>
        <begin position="200"/>
        <end position="273"/>
    </location>
</feature>
<evidence type="ECO:0000259" key="14">
    <source>
        <dbReference type="PROSITE" id="PS50163"/>
    </source>
</evidence>
<dbReference type="NCBIfam" id="TIGR02012">
    <property type="entry name" value="tigrfam_recA"/>
    <property type="match status" value="1"/>
</dbReference>
<comment type="subcellular location">
    <subcellularLocation>
        <location evidence="9">Cytoplasm</location>
    </subcellularLocation>
</comment>
<gene>
    <name evidence="9" type="primary">recA</name>
    <name evidence="15" type="ORF">SAMN05421773_12217</name>
</gene>
<feature type="compositionally biased region" description="Low complexity" evidence="12">
    <location>
        <begin position="341"/>
        <end position="351"/>
    </location>
</feature>
<proteinExistence type="inferred from homology"/>
<name>A0A1I1U0G2_9ACTN</name>
<dbReference type="InterPro" id="IPR013765">
    <property type="entry name" value="DNA_recomb/repair_RecA"/>
</dbReference>
<evidence type="ECO:0000259" key="13">
    <source>
        <dbReference type="PROSITE" id="PS50162"/>
    </source>
</evidence>
<dbReference type="InterPro" id="IPR023400">
    <property type="entry name" value="RecA_C_sf"/>
</dbReference>
<dbReference type="CDD" id="cd00983">
    <property type="entry name" value="RecA"/>
    <property type="match status" value="1"/>
</dbReference>
<comment type="function">
    <text evidence="9">Can catalyze the hydrolysis of ATP in the presence of single-stranded DNA, the ATP-dependent uptake of single-stranded DNA by duplex DNA, and the ATP-dependent hybridization of homologous single-stranded DNAs. It interacts with LexA causing its activation and leading to its autocatalytic cleavage.</text>
</comment>
<evidence type="ECO:0000313" key="16">
    <source>
        <dbReference type="Proteomes" id="UP000199207"/>
    </source>
</evidence>
<evidence type="ECO:0000256" key="12">
    <source>
        <dbReference type="SAM" id="MobiDB-lite"/>
    </source>
</evidence>